<dbReference type="PROSITE" id="PS51221">
    <property type="entry name" value="TTL"/>
    <property type="match status" value="1"/>
</dbReference>
<keyword evidence="3" id="KW-1185">Reference proteome</keyword>
<feature type="compositionally biased region" description="Acidic residues" evidence="1">
    <location>
        <begin position="621"/>
        <end position="652"/>
    </location>
</feature>
<feature type="region of interest" description="Disordered" evidence="1">
    <location>
        <begin position="2425"/>
        <end position="2451"/>
    </location>
</feature>
<dbReference type="InterPro" id="IPR027749">
    <property type="entry name" value="TTLL12"/>
</dbReference>
<feature type="region of interest" description="Disordered" evidence="1">
    <location>
        <begin position="515"/>
        <end position="536"/>
    </location>
</feature>
<dbReference type="Proteomes" id="UP001281761">
    <property type="component" value="Unassembled WGS sequence"/>
</dbReference>
<protein>
    <submittedName>
        <fullName evidence="2">Tubulin--tyrosine ligase-like protein 12</fullName>
    </submittedName>
</protein>
<comment type="caution">
    <text evidence="2">The sequence shown here is derived from an EMBL/GenBank/DDBJ whole genome shotgun (WGS) entry which is preliminary data.</text>
</comment>
<evidence type="ECO:0000313" key="2">
    <source>
        <dbReference type="EMBL" id="KAK2952440.1"/>
    </source>
</evidence>
<feature type="region of interest" description="Disordered" evidence="1">
    <location>
        <begin position="617"/>
        <end position="652"/>
    </location>
</feature>
<feature type="compositionally biased region" description="Basic and acidic residues" evidence="1">
    <location>
        <begin position="2425"/>
        <end position="2441"/>
    </location>
</feature>
<dbReference type="Gene3D" id="3.30.470.20">
    <property type="entry name" value="ATP-grasp fold, B domain"/>
    <property type="match status" value="1"/>
</dbReference>
<dbReference type="EMBL" id="JARBJD010000103">
    <property type="protein sequence ID" value="KAK2952440.1"/>
    <property type="molecule type" value="Genomic_DNA"/>
</dbReference>
<evidence type="ECO:0000313" key="3">
    <source>
        <dbReference type="Proteomes" id="UP001281761"/>
    </source>
</evidence>
<proteinExistence type="predicted"/>
<sequence>MTRDLFVIAPFVGPPQQAESVAAFINHFSGKALVFDWDPCHEVLLEFFKSSDVNCDVFSPTTLFETIRKTEGLKDVMILLCEQLGNPAFNSAQILIFSTLKTLFPSVVCDVLMTRQLTNAPLPRIPSLPQIQSRFLPKEKSCSLYVDLGDVPNNLFRSAGFFASISSLKSNNPSLDVLVRFPPFLHPDAPHLPSIGASRHPLLPLSSAQFLPPIDTDCALGEFWLHNFGDNLLSFVESLHPAGYAARSRIAIVSPDSIHTTLIHPSNTLFIFEGTEDKDEMRSSEEKATHERLHSYLNETAEVRKKCRCFSDISKLEEELQMLITSFLAGTVPADDWSGRTAMEEAVGVSGTAACDAIAEVRGWISEEKNSRRKHEQEADKTLSAFLQLESAERGTLLERRVLPTVSSGLALLKKELGFAVNENSLPLSFDQSFSIPSREALVDAILSPSPPVTPDSPLPFPFFHLQSHTHEEDADIGLIRSQLKALRVPGTLWMEIAKRLGNELGEEKKCGIAELDEPWEDDEEENNDEDTEEEGPIRIVDPHLRFVQPFATVALSSDADTSDDGRREASNRMRIWLRKEQDVLLFKQVYSTTSDAISSDLKSEEVMSFVERVGGLVREEENEQEEQEEEDDAKENEETDEEDELPLLSSEDELSSRLVPIPLQSRIEHPKQLTLDNTKMSEELFSSLCSTPPSFLASVCSLSLVDFRISHSANSSSSHSAMVRDFIKLFPNLQALWVGVRGEEATDMPALEDSIEVCPHLELFNGHVVKACSSWALLHLATNTLPTKEDEGGSVKVVLSEENDGVSSEIETSPFQPRVVSEAKGKLRIVRPHSSSNQTFDIPAPVTPRHITTLDLSDRGLASLSPDLIGEFVSLRRIDLSRSKELAKTVLAEWRDGGDEMTVQTHPTLFSLRELGSTCSLRRIDWTDFFETVRGEFCDTLKRKITSSSLFTLVPQHDQTDLSQVTDSLLFSVLVPLMFPATPLFNGTSPFTFTIDRQVIPESGSECPFAVDARQQKRIADAHEAFMRLAIPLRVIGGDGSGKEDSTENGEDEDTKNEWRWTLCDDLFSRMAHSSTPNMRVRQVLSQKNGMVTVGWPIRDIFEGEVLSRDYFESVGSAEERRMLENLLVGVNDEARREEARPLEILSKAEPVLPSPSSFSFLPLTKDVIKVMADSKLVADYLTQPPFRVLDSAADESELAEADVVWVTEDIRTFLARHPQLAKGVSEGRIFVNQFDGEECMLQKHSFAKLVELSGTNPSWFNETFNVSESDGKRREKAMRDVLSAVKEGQSIWIAKPWNEARSRHIVVHSTDPSSGLDCGSLSPFHPLPPSSLPPSSAPLFLLRLRAESTHPRIVQKYIEQPVLTKHPNPPPSSSPPHPSSQLPLPLFKFDLRFVVMLHSVSESGDAVLLLNKQFWIRMGNHAFSQSSFGDYEKHFTVMNYKQNGETKVDWKQMHFGEFVELFEANMVETAKALNGLRCGLSSEGNKWEDVMGRIKAMLHSAFKLGVGGKAVEGQNEQPTRITASPTARALYGVDIMLSRRVDLKTRRVVVEPVLVECNFQPDCLRACTQSKNNSFFNDVFTALFIKLELRTMCESWLAADIEKDVQRLNTGFSVAGLDSDPTILFGANPNQADPWLSFNNFNAPLPTAPAAVSVKQTSAPNNNGPPLQEPPDPINSFRTSFNPSSFLLEREAQYWKTQEDDAKKLVYQEIQKGSAYEENCVNLVHKVMTQVLETQKKSGSGGAGDAPTAKMDHIRNLDIVGPVPAPLPVVRTALGTTDSLSRIGLYAWGFPFTSSAAEVDKIPAEEIFVVPKKDALSRSVPVQSVFDENQCIESYALNEDEEKDRTNEDLDIDDIWKTSTSAPGELTRAEAVKTSGALRTRELLWNHYLKKYAVCILKKTSVVLMKKDYLNANLSFNETGATTVIPAPKPTESQQYSTISANCNLPPPPLPPQPYINHQIHIWCRANATPANKAEARKVADHVCTSLGLPAGAYQEETEGGESDLFHSLFSYRPSSLPTPNVIKSLLVPAESCRRDWLLQNQGSSSADGVTVPPLPPVLSNLLNVPHSLPALFSIRGENCSELSPEPGSMKIGANYILVTPPPIRVMVCLMWTEADEVIAAGREDDFPEPSEQLPSMTGLTFTRTVQLAAFLQSELNPSLLHPPSLISQTHLLLSPLPLPPDNTHPVVDNKPISVICFPDFVNDPENAIFWSHLGTKLIPDEIGLWADDDDTEGMSEEQIKQHLAEKEHSDDYLHSGDSLAAMSHAPPPTSFIHRIGPAKPKPGSTTLIPLARRTFFRKGQMHALSRVSLGGLKSTSVVVQPGRVWVVRSRFVSGPAADEIERKAELYRSGRWLGCGETTTAAVKARAATLANAAGNVRPSGEQSYEARARVVAMPTIVDRAEEPITLKILFDLWWMREEVNTDRKVSEEEDKEADKGPKMPSPGQMIKKMTMQPDGTYYYPHAHHSS</sequence>
<feature type="compositionally biased region" description="Acidic residues" evidence="1">
    <location>
        <begin position="515"/>
        <end position="535"/>
    </location>
</feature>
<name>A0ABQ9XMK8_9EUKA</name>
<organism evidence="2 3">
    <name type="scientific">Blattamonas nauphoetae</name>
    <dbReference type="NCBI Taxonomy" id="2049346"/>
    <lineage>
        <taxon>Eukaryota</taxon>
        <taxon>Metamonada</taxon>
        <taxon>Preaxostyla</taxon>
        <taxon>Oxymonadida</taxon>
        <taxon>Blattamonas</taxon>
    </lineage>
</organism>
<reference evidence="2 3" key="1">
    <citation type="journal article" date="2022" name="bioRxiv">
        <title>Genomics of Preaxostyla Flagellates Illuminates Evolutionary Transitions and the Path Towards Mitochondrial Loss.</title>
        <authorList>
            <person name="Novak L.V.F."/>
            <person name="Treitli S.C."/>
            <person name="Pyrih J."/>
            <person name="Halakuc P."/>
            <person name="Pipaliya S.V."/>
            <person name="Vacek V."/>
            <person name="Brzon O."/>
            <person name="Soukal P."/>
            <person name="Eme L."/>
            <person name="Dacks J.B."/>
            <person name="Karnkowska A."/>
            <person name="Elias M."/>
            <person name="Hampl V."/>
        </authorList>
    </citation>
    <scope>NUCLEOTIDE SEQUENCE [LARGE SCALE GENOMIC DNA]</scope>
    <source>
        <strain evidence="2">NAU3</strain>
        <tissue evidence="2">Gut</tissue>
    </source>
</reference>
<dbReference type="PANTHER" id="PTHR46088">
    <property type="entry name" value="TUBULIN--TYROSINE LIGASE-LIKE PROTEIN 12"/>
    <property type="match status" value="1"/>
</dbReference>
<dbReference type="PANTHER" id="PTHR46088:SF1">
    <property type="entry name" value="TUBULIN--TYROSINE LIGASE-LIKE PROTEIN 12"/>
    <property type="match status" value="1"/>
</dbReference>
<dbReference type="Pfam" id="PF03133">
    <property type="entry name" value="TTL"/>
    <property type="match status" value="1"/>
</dbReference>
<gene>
    <name evidence="2" type="ORF">BLNAU_12546</name>
</gene>
<dbReference type="InterPro" id="IPR004344">
    <property type="entry name" value="TTL/TTLL_fam"/>
</dbReference>
<evidence type="ECO:0000256" key="1">
    <source>
        <dbReference type="SAM" id="MobiDB-lite"/>
    </source>
</evidence>
<accession>A0ABQ9XMK8</accession>